<reference evidence="3" key="1">
    <citation type="journal article" date="2019" name="Int. J. Syst. Evol. Microbiol.">
        <title>The Global Catalogue of Microorganisms (GCM) 10K type strain sequencing project: providing services to taxonomists for standard genome sequencing and annotation.</title>
        <authorList>
            <consortium name="The Broad Institute Genomics Platform"/>
            <consortium name="The Broad Institute Genome Sequencing Center for Infectious Disease"/>
            <person name="Wu L."/>
            <person name="Ma J."/>
        </authorList>
    </citation>
    <scope>NUCLEOTIDE SEQUENCE [LARGE SCALE GENOMIC DNA]</scope>
    <source>
        <strain evidence="3">CGMCC 4.7204</strain>
    </source>
</reference>
<sequence>MAAPPVSLMAAVAGMSALPWLSGEGVVGMSALLWLAVVGAAGMSVLPELLVADGVEMSASPVAGRGGTAALSDSAGPGSWGESPGLLINPSE</sequence>
<accession>A0ABV8KZY5</accession>
<evidence type="ECO:0000313" key="2">
    <source>
        <dbReference type="EMBL" id="MFC4124142.1"/>
    </source>
</evidence>
<evidence type="ECO:0000313" key="3">
    <source>
        <dbReference type="Proteomes" id="UP001595767"/>
    </source>
</evidence>
<dbReference type="EMBL" id="JBHSBA010000003">
    <property type="protein sequence ID" value="MFC4124142.1"/>
    <property type="molecule type" value="Genomic_DNA"/>
</dbReference>
<feature type="region of interest" description="Disordered" evidence="1">
    <location>
        <begin position="63"/>
        <end position="92"/>
    </location>
</feature>
<protein>
    <submittedName>
        <fullName evidence="2">Uncharacterized protein</fullName>
    </submittedName>
</protein>
<comment type="caution">
    <text evidence="2">The sequence shown here is derived from an EMBL/GenBank/DDBJ whole genome shotgun (WGS) entry which is preliminary data.</text>
</comment>
<organism evidence="2 3">
    <name type="scientific">Nocardia rhizosphaerae</name>
    <dbReference type="NCBI Taxonomy" id="1691571"/>
    <lineage>
        <taxon>Bacteria</taxon>
        <taxon>Bacillati</taxon>
        <taxon>Actinomycetota</taxon>
        <taxon>Actinomycetes</taxon>
        <taxon>Mycobacteriales</taxon>
        <taxon>Nocardiaceae</taxon>
        <taxon>Nocardia</taxon>
    </lineage>
</organism>
<evidence type="ECO:0000256" key="1">
    <source>
        <dbReference type="SAM" id="MobiDB-lite"/>
    </source>
</evidence>
<gene>
    <name evidence="2" type="ORF">ACFOW8_04270</name>
</gene>
<dbReference type="RefSeq" id="WP_378545719.1">
    <property type="nucleotide sequence ID" value="NZ_JBHSBA010000003.1"/>
</dbReference>
<name>A0ABV8KZY5_9NOCA</name>
<proteinExistence type="predicted"/>
<keyword evidence="3" id="KW-1185">Reference proteome</keyword>
<dbReference type="Proteomes" id="UP001595767">
    <property type="component" value="Unassembled WGS sequence"/>
</dbReference>